<accession>A0A917ZA51</accession>
<protein>
    <submittedName>
        <fullName evidence="6">TetR family transcriptional regulator</fullName>
    </submittedName>
</protein>
<dbReference type="GO" id="GO:0003677">
    <property type="term" value="F:DNA binding"/>
    <property type="evidence" value="ECO:0007669"/>
    <property type="project" value="UniProtKB-UniRule"/>
</dbReference>
<keyword evidence="2 4" id="KW-0238">DNA-binding</keyword>
<dbReference type="Proteomes" id="UP000599578">
    <property type="component" value="Unassembled WGS sequence"/>
</dbReference>
<dbReference type="InterPro" id="IPR009057">
    <property type="entry name" value="Homeodomain-like_sf"/>
</dbReference>
<keyword evidence="1" id="KW-0805">Transcription regulation</keyword>
<evidence type="ECO:0000259" key="5">
    <source>
        <dbReference type="PROSITE" id="PS50977"/>
    </source>
</evidence>
<proteinExistence type="predicted"/>
<dbReference type="PROSITE" id="PS50977">
    <property type="entry name" value="HTH_TETR_2"/>
    <property type="match status" value="1"/>
</dbReference>
<dbReference type="SUPFAM" id="SSF48498">
    <property type="entry name" value="Tetracyclin repressor-like, C-terminal domain"/>
    <property type="match status" value="1"/>
</dbReference>
<dbReference type="InterPro" id="IPR011075">
    <property type="entry name" value="TetR_C"/>
</dbReference>
<evidence type="ECO:0000256" key="4">
    <source>
        <dbReference type="PROSITE-ProRule" id="PRU00335"/>
    </source>
</evidence>
<feature type="DNA-binding region" description="H-T-H motif" evidence="4">
    <location>
        <begin position="13"/>
        <end position="32"/>
    </location>
</feature>
<dbReference type="InterPro" id="IPR036271">
    <property type="entry name" value="Tet_transcr_reg_TetR-rel_C_sf"/>
</dbReference>
<evidence type="ECO:0000256" key="3">
    <source>
        <dbReference type="ARBA" id="ARBA00023163"/>
    </source>
</evidence>
<keyword evidence="7" id="KW-1185">Reference proteome</keyword>
<dbReference type="InterPro" id="IPR001647">
    <property type="entry name" value="HTH_TetR"/>
</dbReference>
<evidence type="ECO:0000313" key="7">
    <source>
        <dbReference type="Proteomes" id="UP000599578"/>
    </source>
</evidence>
<dbReference type="PANTHER" id="PTHR47506:SF6">
    <property type="entry name" value="HTH-TYPE TRANSCRIPTIONAL REPRESSOR NEMR"/>
    <property type="match status" value="1"/>
</dbReference>
<keyword evidence="3" id="KW-0804">Transcription</keyword>
<dbReference type="Pfam" id="PF16925">
    <property type="entry name" value="TetR_C_13"/>
    <property type="match status" value="1"/>
</dbReference>
<evidence type="ECO:0000256" key="1">
    <source>
        <dbReference type="ARBA" id="ARBA00023015"/>
    </source>
</evidence>
<evidence type="ECO:0000256" key="2">
    <source>
        <dbReference type="ARBA" id="ARBA00023125"/>
    </source>
</evidence>
<organism evidence="6 7">
    <name type="scientific">Marinobacterium nitratireducens</name>
    <dbReference type="NCBI Taxonomy" id="518897"/>
    <lineage>
        <taxon>Bacteria</taxon>
        <taxon>Pseudomonadati</taxon>
        <taxon>Pseudomonadota</taxon>
        <taxon>Gammaproteobacteria</taxon>
        <taxon>Oceanospirillales</taxon>
        <taxon>Oceanospirillaceae</taxon>
        <taxon>Marinobacterium</taxon>
    </lineage>
</organism>
<dbReference type="PANTHER" id="PTHR47506">
    <property type="entry name" value="TRANSCRIPTIONAL REGULATORY PROTEIN"/>
    <property type="match status" value="1"/>
</dbReference>
<gene>
    <name evidence="6" type="ORF">GCM10011348_13590</name>
</gene>
<sequence length="185" mass="21014">MELFDRNGYHGTGLKEILDACQVSRGSFYNFFGSKEEFAVEIIRHYQDLGFAHWTLQLDPHGDYAAQLRRQIEAEIDQDQEHCFRMGSLLVNLSGEIGSASDAFRGAIAAATERMLEAIETDMRICQQQGTVRRDLSARALAELIWNSWQGALLRRQIEGSAEPLRTMVRLLWDQLLPATQARTP</sequence>
<dbReference type="EMBL" id="BMLT01000003">
    <property type="protein sequence ID" value="GGO79405.1"/>
    <property type="molecule type" value="Genomic_DNA"/>
</dbReference>
<name>A0A917ZA51_9GAMM</name>
<comment type="caution">
    <text evidence="6">The sequence shown here is derived from an EMBL/GenBank/DDBJ whole genome shotgun (WGS) entry which is preliminary data.</text>
</comment>
<dbReference type="AlphaFoldDB" id="A0A917ZA51"/>
<dbReference type="Pfam" id="PF00440">
    <property type="entry name" value="TetR_N"/>
    <property type="match status" value="1"/>
</dbReference>
<reference evidence="6 7" key="1">
    <citation type="journal article" date="2014" name="Int. J. Syst. Evol. Microbiol.">
        <title>Complete genome sequence of Corynebacterium casei LMG S-19264T (=DSM 44701T), isolated from a smear-ripened cheese.</title>
        <authorList>
            <consortium name="US DOE Joint Genome Institute (JGI-PGF)"/>
            <person name="Walter F."/>
            <person name="Albersmeier A."/>
            <person name="Kalinowski J."/>
            <person name="Ruckert C."/>
        </authorList>
    </citation>
    <scope>NUCLEOTIDE SEQUENCE [LARGE SCALE GENOMIC DNA]</scope>
    <source>
        <strain evidence="6 7">CGMCC 1.7286</strain>
    </source>
</reference>
<evidence type="ECO:0000313" key="6">
    <source>
        <dbReference type="EMBL" id="GGO79405.1"/>
    </source>
</evidence>
<dbReference type="Gene3D" id="1.10.357.10">
    <property type="entry name" value="Tetracycline Repressor, domain 2"/>
    <property type="match status" value="1"/>
</dbReference>
<dbReference type="SUPFAM" id="SSF46689">
    <property type="entry name" value="Homeodomain-like"/>
    <property type="match status" value="1"/>
</dbReference>
<feature type="domain" description="HTH tetR-type" evidence="5">
    <location>
        <begin position="1"/>
        <end position="50"/>
    </location>
</feature>